<feature type="region of interest" description="Disordered" evidence="5">
    <location>
        <begin position="325"/>
        <end position="509"/>
    </location>
</feature>
<evidence type="ECO:0000259" key="6">
    <source>
        <dbReference type="PROSITE" id="PS50178"/>
    </source>
</evidence>
<keyword evidence="3" id="KW-0862">Zinc</keyword>
<keyword evidence="1" id="KW-0479">Metal-binding</keyword>
<dbReference type="InterPro" id="IPR000306">
    <property type="entry name" value="Znf_FYVE"/>
</dbReference>
<dbReference type="SMART" id="SM01421">
    <property type="entry name" value="DUF3480"/>
    <property type="match status" value="1"/>
</dbReference>
<dbReference type="GO" id="GO:0016197">
    <property type="term" value="P:endosomal transport"/>
    <property type="evidence" value="ECO:0007669"/>
    <property type="project" value="TreeGrafter"/>
</dbReference>
<evidence type="ECO:0000256" key="2">
    <source>
        <dbReference type="ARBA" id="ARBA00022771"/>
    </source>
</evidence>
<name>T1K5V6_TETUR</name>
<dbReference type="STRING" id="32264.T1K5V6"/>
<dbReference type="Proteomes" id="UP000015104">
    <property type="component" value="Unassembled WGS sequence"/>
</dbReference>
<evidence type="ECO:0000313" key="7">
    <source>
        <dbReference type="EnsemblMetazoa" id="tetur05g07670.1"/>
    </source>
</evidence>
<dbReference type="PANTHER" id="PTHR46319">
    <property type="entry name" value="ZINC FINGER FYVE DOMAIN-CONTAINING PROTEIN"/>
    <property type="match status" value="1"/>
</dbReference>
<feature type="compositionally biased region" description="Polar residues" evidence="5">
    <location>
        <begin position="423"/>
        <end position="436"/>
    </location>
</feature>
<dbReference type="eggNOG" id="KOG1841">
    <property type="taxonomic scope" value="Eukaryota"/>
</dbReference>
<feature type="compositionally biased region" description="Low complexity" evidence="5">
    <location>
        <begin position="437"/>
        <end position="455"/>
    </location>
</feature>
<keyword evidence="2 4" id="KW-0863">Zinc-finger</keyword>
<dbReference type="AlphaFoldDB" id="T1K5V6"/>
<evidence type="ECO:0000256" key="1">
    <source>
        <dbReference type="ARBA" id="ARBA00022723"/>
    </source>
</evidence>
<sequence>MDKFLVDLDSVLDRLEAEDADRCSTENDEPCDILDSKLYRNSVCDKSKQVGFNHYHREPNAVKSNDTDLATASGGLDFLLPSEPKSSKISLENDLSGKLSDSTIKPESSDVKSVIDSVISQIEQTETQHFIEVSCESIEKTSVTGTQHQLNSSGDCLNDAVLAYLGSTADDKNITGDNEVDSQLINYDYGGSLTSHQDNRIQQSVNLEQTSNYNSCVESKQGLGVKIGLSSCEKDESVLNSGESASQLKDKSMAEKIDSIVDPNENSINDDRMDLLRNPTSYYNSASTSTTTSTNIETENCTNLMQSDSDNQLSNFHSSSLLISSQASEKSEEPHINLVEDVSTEEEMTEEEEKAMEKELESELQRLNYQSESNDLEKDEIESKMTTASTSSTTSSTQSSPLTSTSSPLSTSSSVSVSLSKSNVMPESNSGQNLDCSSESHQSSTNESSNDGNTNETRREEENPNNSGNNDINVFTKPIRPASLPISNSIQSNQPEPVNELPPSPPPTSSYVERDVLPENVQAPMSSIGYFKPFWIPDEEAYYCMICEAKFTVMKRRHHCRACGKVLCAQCSRGKAPLAYLSFKEARVCNQCLPLLTEGVNNSGHENSQILNGQQQHGAEGLQTPSAPPPHQLSSASTSSSLVARASAQPQSSSSTIQPVSVLRRSSKPRGEPKQVIFSDGIRPGNDLKDDQVTSVSHRRHAKKVKSPPIEKNPSSPGFTSKSRTSNRIVIQDANGQLPPIINNPSLQSNPSLDNLMSLLEQSDEPPITFSLTKNLMALVKLVKLDCCTNEHCWTFTSRNLAVVGQDEIIVVLEKVSGENTIPRDIFRLFAYIYDSASKGFPFSELSHILNPEGFFGCKDFPGFVFIRPTFQCLNKITLPSAPFLVGVLIHKFEVPWAKLFPLRLILRLGSKYRCYPCPVVSYRQRRPSYFEIGHTVMDILADFRNFQYTLPVIPGLTIHTEAKRTTVTFPKNRYDKVMKALGSSNEYVLSFGGTFSLTADSHLTCIQNDDGQYHTQTIKLPVNESEPKVTGASFIVFSGALKSSTGMLAKMSVVEDGLLVQVTANSLNSLKSSLKDMKDFTIECGKKDNPTSEESVSLVWGEDDKQFNLRVRSCIDGLSLEGIRSIRMYNGTDFEGDKFLIRWVELFLIQNTELPRSGDGYDAGRAAEIIAQSFCPALVPCLESLVDNKINKIGLRVTLDSDKIGYDVGSNGSPLPPNYVDRLDAALVPIIMGNIAPNLEVRLVIELIFYILVK</sequence>
<dbReference type="InterPro" id="IPR017455">
    <property type="entry name" value="Znf_FYVE-rel"/>
</dbReference>
<feature type="compositionally biased region" description="Low complexity" evidence="5">
    <location>
        <begin position="634"/>
        <end position="662"/>
    </location>
</feature>
<dbReference type="GO" id="GO:0008270">
    <property type="term" value="F:zinc ion binding"/>
    <property type="evidence" value="ECO:0007669"/>
    <property type="project" value="UniProtKB-KW"/>
</dbReference>
<dbReference type="Pfam" id="PF01363">
    <property type="entry name" value="FYVE"/>
    <property type="match status" value="1"/>
</dbReference>
<dbReference type="FunFam" id="3.30.40.10:FF:000084">
    <property type="entry name" value="Zinc finger, FYVE domain-containing 9b"/>
    <property type="match status" value="1"/>
</dbReference>
<evidence type="ECO:0000256" key="5">
    <source>
        <dbReference type="SAM" id="MobiDB-lite"/>
    </source>
</evidence>
<feature type="compositionally biased region" description="Acidic residues" evidence="5">
    <location>
        <begin position="342"/>
        <end position="354"/>
    </location>
</feature>
<dbReference type="EnsemblMetazoa" id="tetur05g07670.1">
    <property type="protein sequence ID" value="tetur05g07670.1"/>
    <property type="gene ID" value="tetur05g07670"/>
</dbReference>
<evidence type="ECO:0000256" key="4">
    <source>
        <dbReference type="PROSITE-ProRule" id="PRU00091"/>
    </source>
</evidence>
<dbReference type="EMBL" id="CAEY01001591">
    <property type="status" value="NOT_ANNOTATED_CDS"/>
    <property type="molecule type" value="Genomic_DNA"/>
</dbReference>
<dbReference type="InterPro" id="IPR011011">
    <property type="entry name" value="Znf_FYVE_PHD"/>
</dbReference>
<proteinExistence type="predicted"/>
<dbReference type="Gene3D" id="3.30.500.40">
    <property type="match status" value="1"/>
</dbReference>
<dbReference type="Gene3D" id="3.30.1360.220">
    <property type="entry name" value="Domain of unknown function (DUF3480), N-terminal subdomain"/>
    <property type="match status" value="2"/>
</dbReference>
<feature type="compositionally biased region" description="Polar residues" evidence="5">
    <location>
        <begin position="485"/>
        <end position="496"/>
    </location>
</feature>
<dbReference type="InterPro" id="IPR013083">
    <property type="entry name" value="Znf_RING/FYVE/PHD"/>
</dbReference>
<feature type="compositionally biased region" description="Polar residues" evidence="5">
    <location>
        <begin position="713"/>
        <end position="725"/>
    </location>
</feature>
<dbReference type="Gene3D" id="3.30.40.10">
    <property type="entry name" value="Zinc/RING finger domain, C3HC4 (zinc finger)"/>
    <property type="match status" value="1"/>
</dbReference>
<feature type="region of interest" description="Disordered" evidence="5">
    <location>
        <begin position="604"/>
        <end position="725"/>
    </location>
</feature>
<dbReference type="KEGG" id="tut:107360619"/>
<evidence type="ECO:0000313" key="8">
    <source>
        <dbReference type="Proteomes" id="UP000015104"/>
    </source>
</evidence>
<dbReference type="PANTHER" id="PTHR46319:SF3">
    <property type="entry name" value="ZINC FINGER FYVE DOMAIN-CONTAINING PROTEIN"/>
    <property type="match status" value="1"/>
</dbReference>
<dbReference type="InterPro" id="IPR022557">
    <property type="entry name" value="SARA-like_C"/>
</dbReference>
<feature type="compositionally biased region" description="Polar residues" evidence="5">
    <location>
        <begin position="604"/>
        <end position="617"/>
    </location>
</feature>
<reference evidence="7" key="2">
    <citation type="submission" date="2015-06" db="UniProtKB">
        <authorList>
            <consortium name="EnsemblMetazoa"/>
        </authorList>
    </citation>
    <scope>IDENTIFICATION</scope>
</reference>
<gene>
    <name evidence="7" type="primary">107360619</name>
</gene>
<feature type="compositionally biased region" description="Low complexity" evidence="5">
    <location>
        <begin position="384"/>
        <end position="422"/>
    </location>
</feature>
<feature type="domain" description="FYVE-type" evidence="6">
    <location>
        <begin position="538"/>
        <end position="597"/>
    </location>
</feature>
<dbReference type="OMA" id="WIPDSEC"/>
<dbReference type="Pfam" id="PF11979">
    <property type="entry name" value="SARA_C"/>
    <property type="match status" value="1"/>
</dbReference>
<accession>T1K5V6</accession>
<dbReference type="HOGENOM" id="CLU_265410_0_0_1"/>
<feature type="compositionally biased region" description="Basic residues" evidence="5">
    <location>
        <begin position="697"/>
        <end position="706"/>
    </location>
</feature>
<keyword evidence="8" id="KW-1185">Reference proteome</keyword>
<dbReference type="SMART" id="SM00064">
    <property type="entry name" value="FYVE"/>
    <property type="match status" value="1"/>
</dbReference>
<protein>
    <recommendedName>
        <fullName evidence="6">FYVE-type domain-containing protein</fullName>
    </recommendedName>
</protein>
<dbReference type="CDD" id="cd15729">
    <property type="entry name" value="FYVE_endofin"/>
    <property type="match status" value="1"/>
</dbReference>
<organism evidence="7 8">
    <name type="scientific">Tetranychus urticae</name>
    <name type="common">Two-spotted spider mite</name>
    <dbReference type="NCBI Taxonomy" id="32264"/>
    <lineage>
        <taxon>Eukaryota</taxon>
        <taxon>Metazoa</taxon>
        <taxon>Ecdysozoa</taxon>
        <taxon>Arthropoda</taxon>
        <taxon>Chelicerata</taxon>
        <taxon>Arachnida</taxon>
        <taxon>Acari</taxon>
        <taxon>Acariformes</taxon>
        <taxon>Trombidiformes</taxon>
        <taxon>Prostigmata</taxon>
        <taxon>Eleutherengona</taxon>
        <taxon>Raphignathae</taxon>
        <taxon>Tetranychoidea</taxon>
        <taxon>Tetranychidae</taxon>
        <taxon>Tetranychus</taxon>
    </lineage>
</organism>
<evidence type="ECO:0000256" key="3">
    <source>
        <dbReference type="ARBA" id="ARBA00022833"/>
    </source>
</evidence>
<reference evidence="8" key="1">
    <citation type="submission" date="2011-08" db="EMBL/GenBank/DDBJ databases">
        <authorList>
            <person name="Rombauts S."/>
        </authorList>
    </citation>
    <scope>NUCLEOTIDE SEQUENCE</scope>
    <source>
        <strain evidence="8">London</strain>
    </source>
</reference>
<dbReference type="GO" id="GO:0031901">
    <property type="term" value="C:early endosome membrane"/>
    <property type="evidence" value="ECO:0007669"/>
    <property type="project" value="TreeGrafter"/>
</dbReference>
<dbReference type="SUPFAM" id="SSF57903">
    <property type="entry name" value="FYVE/PHD zinc finger"/>
    <property type="match status" value="1"/>
</dbReference>
<dbReference type="OrthoDB" id="5872154at2759"/>
<dbReference type="PROSITE" id="PS50178">
    <property type="entry name" value="ZF_FYVE"/>
    <property type="match status" value="1"/>
</dbReference>
<feature type="compositionally biased region" description="Basic and acidic residues" evidence="5">
    <location>
        <begin position="355"/>
        <end position="364"/>
    </location>
</feature>